<dbReference type="EMBL" id="WKKI01000015">
    <property type="protein sequence ID" value="MRX72437.1"/>
    <property type="molecule type" value="Genomic_DNA"/>
</dbReference>
<accession>A0A7X2IZ38</accession>
<keyword evidence="2" id="KW-0030">Aminoacyl-tRNA synthetase</keyword>
<protein>
    <submittedName>
        <fullName evidence="2">Aspartyl-tRNA synthetase</fullName>
    </submittedName>
</protein>
<keyword evidence="1" id="KW-0472">Membrane</keyword>
<keyword evidence="1" id="KW-1133">Transmembrane helix</keyword>
<dbReference type="OrthoDB" id="2869073at2"/>
<feature type="transmembrane region" description="Helical" evidence="1">
    <location>
        <begin position="6"/>
        <end position="26"/>
    </location>
</feature>
<evidence type="ECO:0000256" key="1">
    <source>
        <dbReference type="SAM" id="Phobius"/>
    </source>
</evidence>
<keyword evidence="3" id="KW-1185">Reference proteome</keyword>
<dbReference type="AlphaFoldDB" id="A0A7X2IZ38"/>
<comment type="caution">
    <text evidence="2">The sequence shown here is derived from an EMBL/GenBank/DDBJ whole genome shotgun (WGS) entry which is preliminary data.</text>
</comment>
<gene>
    <name evidence="2" type="ORF">GJU40_09765</name>
</gene>
<keyword evidence="2" id="KW-0436">Ligase</keyword>
<dbReference type="RefSeq" id="WP_154307593.1">
    <property type="nucleotide sequence ID" value="NZ_WKKI01000015.1"/>
</dbReference>
<evidence type="ECO:0000313" key="2">
    <source>
        <dbReference type="EMBL" id="MRX72437.1"/>
    </source>
</evidence>
<name>A0A7X2IZ38_9BACI</name>
<reference evidence="2 3" key="1">
    <citation type="submission" date="2019-11" db="EMBL/GenBank/DDBJ databases">
        <title>Bacillus lacus genome.</title>
        <authorList>
            <person name="Allen C.J."/>
            <person name="Newman J.D."/>
        </authorList>
    </citation>
    <scope>NUCLEOTIDE SEQUENCE [LARGE SCALE GENOMIC DNA]</scope>
    <source>
        <strain evidence="2 3">KCTC 33946</strain>
    </source>
</reference>
<proteinExistence type="predicted"/>
<dbReference type="Proteomes" id="UP000448867">
    <property type="component" value="Unassembled WGS sequence"/>
</dbReference>
<keyword evidence="1" id="KW-0812">Transmembrane</keyword>
<organism evidence="2 3">
    <name type="scientific">Metabacillus lacus</name>
    <dbReference type="NCBI Taxonomy" id="1983721"/>
    <lineage>
        <taxon>Bacteria</taxon>
        <taxon>Bacillati</taxon>
        <taxon>Bacillota</taxon>
        <taxon>Bacilli</taxon>
        <taxon>Bacillales</taxon>
        <taxon>Bacillaceae</taxon>
        <taxon>Metabacillus</taxon>
    </lineage>
</organism>
<dbReference type="GO" id="GO:0004812">
    <property type="term" value="F:aminoacyl-tRNA ligase activity"/>
    <property type="evidence" value="ECO:0007669"/>
    <property type="project" value="UniProtKB-KW"/>
</dbReference>
<evidence type="ECO:0000313" key="3">
    <source>
        <dbReference type="Proteomes" id="UP000448867"/>
    </source>
</evidence>
<sequence length="183" mass="20902">MAQKKLSILAAVVLILTSTIFIMWFVSEKSRSYSEPQDPLVAFDKDILLIPAYKGNNEALYFFIKEHHNLGAAFVEEGLLGWKARMFSWSPMGTKYTDRLNGYKGHGDQLIYGLIQKDDDRIIKVNGEKAEILPLAALPEKEQKEYGLENMCLWYFKSDMPLKGGNIELVDNHTGEQIDRLEI</sequence>